<keyword evidence="4" id="KW-1185">Reference proteome</keyword>
<dbReference type="EMBL" id="ACLR01000120">
    <property type="protein sequence ID" value="EEK17039.1"/>
    <property type="molecule type" value="Genomic_DNA"/>
</dbReference>
<dbReference type="InterPro" id="IPR036938">
    <property type="entry name" value="PAP2/HPO_sf"/>
</dbReference>
<dbReference type="SUPFAM" id="SSF48317">
    <property type="entry name" value="Acid phosphatase/Vanadium-dependent haloperoxidase"/>
    <property type="match status" value="1"/>
</dbReference>
<keyword evidence="1" id="KW-0812">Transmembrane</keyword>
<protein>
    <submittedName>
        <fullName evidence="3">PAP2 family protein</fullName>
    </submittedName>
</protein>
<gene>
    <name evidence="3" type="ORF">PORUE0001_0056</name>
</gene>
<dbReference type="Proteomes" id="UP000003303">
    <property type="component" value="Unassembled WGS sequence"/>
</dbReference>
<feature type="domain" description="Phosphatidic acid phosphatase type 2/haloperoxidase" evidence="2">
    <location>
        <begin position="60"/>
        <end position="176"/>
    </location>
</feature>
<keyword evidence="1" id="KW-0472">Membrane</keyword>
<dbReference type="PANTHER" id="PTHR14969:SF13">
    <property type="entry name" value="AT30094P"/>
    <property type="match status" value="1"/>
</dbReference>
<feature type="transmembrane region" description="Helical" evidence="1">
    <location>
        <begin position="26"/>
        <end position="50"/>
    </location>
</feature>
<dbReference type="eggNOG" id="COG0671">
    <property type="taxonomic scope" value="Bacteria"/>
</dbReference>
<evidence type="ECO:0000313" key="4">
    <source>
        <dbReference type="Proteomes" id="UP000003303"/>
    </source>
</evidence>
<dbReference type="SMART" id="SM00014">
    <property type="entry name" value="acidPPc"/>
    <property type="match status" value="1"/>
</dbReference>
<dbReference type="InterPro" id="IPR000326">
    <property type="entry name" value="PAP2/HPO"/>
</dbReference>
<feature type="transmembrane region" description="Helical" evidence="1">
    <location>
        <begin position="137"/>
        <end position="155"/>
    </location>
</feature>
<feature type="transmembrane region" description="Helical" evidence="1">
    <location>
        <begin position="106"/>
        <end position="130"/>
    </location>
</feature>
<dbReference type="RefSeq" id="WP_007365184.1">
    <property type="nucleotide sequence ID" value="NZ_ACLR01000120.1"/>
</dbReference>
<proteinExistence type="predicted"/>
<organism evidence="3 4">
    <name type="scientific">Porphyromonas uenonis 60-3</name>
    <dbReference type="NCBI Taxonomy" id="596327"/>
    <lineage>
        <taxon>Bacteria</taxon>
        <taxon>Pseudomonadati</taxon>
        <taxon>Bacteroidota</taxon>
        <taxon>Bacteroidia</taxon>
        <taxon>Bacteroidales</taxon>
        <taxon>Porphyromonadaceae</taxon>
        <taxon>Porphyromonas</taxon>
    </lineage>
</organism>
<dbReference type="PANTHER" id="PTHR14969">
    <property type="entry name" value="SPHINGOSINE-1-PHOSPHATE PHOSPHOHYDROLASE"/>
    <property type="match status" value="1"/>
</dbReference>
<feature type="transmembrane region" description="Helical" evidence="1">
    <location>
        <begin position="57"/>
        <end position="79"/>
    </location>
</feature>
<dbReference type="OrthoDB" id="9789113at2"/>
<evidence type="ECO:0000313" key="3">
    <source>
        <dbReference type="EMBL" id="EEK17039.1"/>
    </source>
</evidence>
<dbReference type="STRING" id="596327.PORUE0001_0056"/>
<comment type="caution">
    <text evidence="3">The sequence shown here is derived from an EMBL/GenBank/DDBJ whole genome shotgun (WGS) entry which is preliminary data.</text>
</comment>
<evidence type="ECO:0000259" key="2">
    <source>
        <dbReference type="SMART" id="SM00014"/>
    </source>
</evidence>
<dbReference type="Pfam" id="PF01569">
    <property type="entry name" value="PAP2"/>
    <property type="match status" value="1"/>
</dbReference>
<dbReference type="AlphaFoldDB" id="C2MB82"/>
<feature type="transmembrane region" description="Helical" evidence="1">
    <location>
        <begin position="161"/>
        <end position="182"/>
    </location>
</feature>
<keyword evidence="1" id="KW-1133">Transmembrane helix</keyword>
<evidence type="ECO:0000256" key="1">
    <source>
        <dbReference type="SAM" id="Phobius"/>
    </source>
</evidence>
<name>C2MB82_9PORP</name>
<sequence length="234" mass="26558">MVEQLALWERSLFLTLNAAHTPYWDAFMYLISSRWPWIVVAFGLVVFLFAKKPLRESILLVVMLALLITVADQLSSGLIKPYFERLRPSYHPLTADVVQSVYGYKAWGYGFISGHATNFMGLAMFTALAFRNRWYTVVVFALALTTAYSRIYLGVHFITDVVPGACLGLLLGYLVYLLYRWLRVKLYNVHPSTPQSRLCASTIGYLTAFLCVYILFLFAFAGELMGVMKGQAGW</sequence>
<feature type="transmembrane region" description="Helical" evidence="1">
    <location>
        <begin position="203"/>
        <end position="221"/>
    </location>
</feature>
<accession>C2MB82</accession>
<dbReference type="Gene3D" id="1.20.144.10">
    <property type="entry name" value="Phosphatidic acid phosphatase type 2/haloperoxidase"/>
    <property type="match status" value="1"/>
</dbReference>
<reference evidence="3 4" key="1">
    <citation type="submission" date="2009-04" db="EMBL/GenBank/DDBJ databases">
        <authorList>
            <person name="Sebastian Y."/>
            <person name="Madupu R."/>
            <person name="Durkin A.S."/>
            <person name="Torralba M."/>
            <person name="Methe B."/>
            <person name="Sutton G.G."/>
            <person name="Strausberg R.L."/>
            <person name="Nelson K.E."/>
        </authorList>
    </citation>
    <scope>NUCLEOTIDE SEQUENCE [LARGE SCALE GENOMIC DNA]</scope>
    <source>
        <strain evidence="3 4">60-3</strain>
    </source>
</reference>